<dbReference type="Proteomes" id="UP001283361">
    <property type="component" value="Unassembled WGS sequence"/>
</dbReference>
<keyword evidence="2" id="KW-0802">TPR repeat</keyword>
<gene>
    <name evidence="5" type="ORF">RRG08_018296</name>
</gene>
<dbReference type="InterPro" id="IPR011990">
    <property type="entry name" value="TPR-like_helical_dom_sf"/>
</dbReference>
<keyword evidence="1" id="KW-0677">Repeat</keyword>
<protein>
    <submittedName>
        <fullName evidence="5">Uncharacterized protein</fullName>
    </submittedName>
</protein>
<dbReference type="GO" id="GO:0005829">
    <property type="term" value="C:cytosol"/>
    <property type="evidence" value="ECO:0007669"/>
    <property type="project" value="TreeGrafter"/>
</dbReference>
<feature type="compositionally biased region" description="Low complexity" evidence="4">
    <location>
        <begin position="569"/>
        <end position="578"/>
    </location>
</feature>
<comment type="caution">
    <text evidence="5">The sequence shown here is derived from an EMBL/GenBank/DDBJ whole genome shotgun (WGS) entry which is preliminary data.</text>
</comment>
<keyword evidence="6" id="KW-1185">Reference proteome</keyword>
<sequence>MSSAETTATRPEGWFADQVRSELCKLDCVFTLKMCPRTSKQELKDLKCLLENEVKYLEKLENDGELAQALDLLTWVEFRIGCPETALVLNDKVLELNNGNCRQFSYGNRAYLMWFAKNLPEARLCLNKVVQIQQGEETGRDGARGDQLAAVRAHQAYCLFRLSGVQNLFEAIALYEEALESQPDAHLWRLQAAMAYGRLLAPHNLVYIVDVDWRRQTWDKAQEYFTVVSETARNTRLKALAYSFMAVELPDFCDKALLLCSSDPQVLYNCGKSLIKTSPPRALALMMESCAIRPTGQVYMNIAACAKKMNNLQENEKALREVVRRCPEEIAGLNHLVCLLLDRENFDEARLYLATGPARVIAAGNFYNNIAHLYHTTAVYLKKFSKTLSDPLISNKMKQGATNMFIKAMEFISKHSRKEVQKYLTEAGRTVATVLRLATGCVPPEMPEALKILSRTACNNLRSNNWETFKTMLLEGESDSSSLTSNLNRLVEEKRYEVALAILSMTFANPEPPAVAESLVRKVSLMTAWSRLHQRTWDLAPIFRAEFDRHRQGQCRTRTTTLGGRSELSGQSSGQPSGVSSRFLDVLLVYDKLDLDPEEITWSKFQQAMLKVFGLTVSRNTEVRHSP</sequence>
<dbReference type="GO" id="GO:0051607">
    <property type="term" value="P:defense response to virus"/>
    <property type="evidence" value="ECO:0007669"/>
    <property type="project" value="TreeGrafter"/>
</dbReference>
<dbReference type="PANTHER" id="PTHR10271">
    <property type="entry name" value="INTERFERON-INDUCED PROTEIN WITH TETRATRICOPEPTIDE REPEATS"/>
    <property type="match status" value="1"/>
</dbReference>
<comment type="similarity">
    <text evidence="3">Belongs to the IFIT family.</text>
</comment>
<evidence type="ECO:0000256" key="2">
    <source>
        <dbReference type="ARBA" id="ARBA00022803"/>
    </source>
</evidence>
<dbReference type="PANTHER" id="PTHR10271:SF0">
    <property type="entry name" value="INTERFERON-INDUCED PROTEIN WITH TETRATRICOPEPTIDE REPEATS 5"/>
    <property type="match status" value="1"/>
</dbReference>
<dbReference type="Gene3D" id="1.25.40.10">
    <property type="entry name" value="Tetratricopeptide repeat domain"/>
    <property type="match status" value="2"/>
</dbReference>
<evidence type="ECO:0000256" key="3">
    <source>
        <dbReference type="ARBA" id="ARBA00038336"/>
    </source>
</evidence>
<name>A0AAE1B5F6_9GAST</name>
<evidence type="ECO:0000256" key="1">
    <source>
        <dbReference type="ARBA" id="ARBA00022737"/>
    </source>
</evidence>
<feature type="region of interest" description="Disordered" evidence="4">
    <location>
        <begin position="554"/>
        <end position="578"/>
    </location>
</feature>
<dbReference type="EMBL" id="JAWDGP010000481">
    <property type="protein sequence ID" value="KAK3800214.1"/>
    <property type="molecule type" value="Genomic_DNA"/>
</dbReference>
<evidence type="ECO:0000313" key="5">
    <source>
        <dbReference type="EMBL" id="KAK3800214.1"/>
    </source>
</evidence>
<accession>A0AAE1B5F6</accession>
<feature type="compositionally biased region" description="Polar residues" evidence="4">
    <location>
        <begin position="554"/>
        <end position="563"/>
    </location>
</feature>
<evidence type="ECO:0000256" key="4">
    <source>
        <dbReference type="SAM" id="MobiDB-lite"/>
    </source>
</evidence>
<dbReference type="SUPFAM" id="SSF48452">
    <property type="entry name" value="TPR-like"/>
    <property type="match status" value="1"/>
</dbReference>
<proteinExistence type="inferred from homology"/>
<organism evidence="5 6">
    <name type="scientific">Elysia crispata</name>
    <name type="common">lettuce slug</name>
    <dbReference type="NCBI Taxonomy" id="231223"/>
    <lineage>
        <taxon>Eukaryota</taxon>
        <taxon>Metazoa</taxon>
        <taxon>Spiralia</taxon>
        <taxon>Lophotrochozoa</taxon>
        <taxon>Mollusca</taxon>
        <taxon>Gastropoda</taxon>
        <taxon>Heterobranchia</taxon>
        <taxon>Euthyneura</taxon>
        <taxon>Panpulmonata</taxon>
        <taxon>Sacoglossa</taxon>
        <taxon>Placobranchoidea</taxon>
        <taxon>Plakobranchidae</taxon>
        <taxon>Elysia</taxon>
    </lineage>
</organism>
<reference evidence="5" key="1">
    <citation type="journal article" date="2023" name="G3 (Bethesda)">
        <title>A reference genome for the long-term kleptoplast-retaining sea slug Elysia crispata morphotype clarki.</title>
        <authorList>
            <person name="Eastman K.E."/>
            <person name="Pendleton A.L."/>
            <person name="Shaikh M.A."/>
            <person name="Suttiyut T."/>
            <person name="Ogas R."/>
            <person name="Tomko P."/>
            <person name="Gavelis G."/>
            <person name="Widhalm J.R."/>
            <person name="Wisecaver J.H."/>
        </authorList>
    </citation>
    <scope>NUCLEOTIDE SEQUENCE</scope>
    <source>
        <strain evidence="5">ECLA1</strain>
    </source>
</reference>
<dbReference type="AlphaFoldDB" id="A0AAE1B5F6"/>
<evidence type="ECO:0000313" key="6">
    <source>
        <dbReference type="Proteomes" id="UP001283361"/>
    </source>
</evidence>